<dbReference type="PANTHER" id="PTHR43861">
    <property type="entry name" value="TRANS-ACONITATE 2-METHYLTRANSFERASE-RELATED"/>
    <property type="match status" value="1"/>
</dbReference>
<feature type="domain" description="HTH arsR-type" evidence="1">
    <location>
        <begin position="2"/>
        <end position="96"/>
    </location>
</feature>
<dbReference type="CDD" id="cd00090">
    <property type="entry name" value="HTH_ARSR"/>
    <property type="match status" value="1"/>
</dbReference>
<accession>A0ABR6NJB3</accession>
<dbReference type="CDD" id="cd02440">
    <property type="entry name" value="AdoMet_MTases"/>
    <property type="match status" value="1"/>
</dbReference>
<keyword evidence="3" id="KW-1185">Reference proteome</keyword>
<evidence type="ECO:0000259" key="1">
    <source>
        <dbReference type="PROSITE" id="PS50987"/>
    </source>
</evidence>
<dbReference type="SUPFAM" id="SSF53335">
    <property type="entry name" value="S-adenosyl-L-methionine-dependent methyltransferases"/>
    <property type="match status" value="1"/>
</dbReference>
<evidence type="ECO:0000313" key="2">
    <source>
        <dbReference type="EMBL" id="MBB5987364.1"/>
    </source>
</evidence>
<dbReference type="PRINTS" id="PR00778">
    <property type="entry name" value="HTHARSR"/>
</dbReference>
<comment type="caution">
    <text evidence="2">The sequence shown here is derived from an EMBL/GenBank/DDBJ whole genome shotgun (WGS) entry which is preliminary data.</text>
</comment>
<dbReference type="Proteomes" id="UP001138540">
    <property type="component" value="Unassembled WGS sequence"/>
</dbReference>
<dbReference type="Gene3D" id="1.10.10.10">
    <property type="entry name" value="Winged helix-like DNA-binding domain superfamily/Winged helix DNA-binding domain"/>
    <property type="match status" value="1"/>
</dbReference>
<dbReference type="SMART" id="SM00418">
    <property type="entry name" value="HTH_ARSR"/>
    <property type="match status" value="1"/>
</dbReference>
<dbReference type="SUPFAM" id="SSF46785">
    <property type="entry name" value="Winged helix' DNA-binding domain"/>
    <property type="match status" value="1"/>
</dbReference>
<sequence length="328" mass="35883">MADDGRMQGQIDLFRALADPTRLRIVHLLREMELAVGEIALVVGQSQPRVSRHVRILVESGLVDRRKEGSWVFLSLCREAASEALLALLDAAPLADSERLWIDADQARLAAVRAERARVAEDYFASHAEQWDALRSLYVPEAQVESAMAAMLGDAPLGLLLDIGTGTGRMARLFAGQAASVVAIDRSAEMLRLARGKLPELVADKVRFLAGDFNALPLPSASADTAILHQVLHYAQAPERAIAEIARTLRDEGRLLIVDFAPHEREELRVRDAHARLGFSDQQITTWFAAAGLAMERIETLAGGALTVKLWLGQRRAAPVRQLRVAGS</sequence>
<evidence type="ECO:0000313" key="3">
    <source>
        <dbReference type="Proteomes" id="UP001138540"/>
    </source>
</evidence>
<gene>
    <name evidence="2" type="ORF">HNP60_003338</name>
</gene>
<dbReference type="Pfam" id="PF01022">
    <property type="entry name" value="HTH_5"/>
    <property type="match status" value="1"/>
</dbReference>
<dbReference type="EMBL" id="JACHKA010000001">
    <property type="protein sequence ID" value="MBB5987364.1"/>
    <property type="molecule type" value="Genomic_DNA"/>
</dbReference>
<name>A0ABR6NJB3_9SPHN</name>
<protein>
    <submittedName>
        <fullName evidence="2">ArsR family transcriptional regulator</fullName>
    </submittedName>
</protein>
<dbReference type="Gene3D" id="3.40.50.150">
    <property type="entry name" value="Vaccinia Virus protein VP39"/>
    <property type="match status" value="1"/>
</dbReference>
<dbReference type="PROSITE" id="PS50987">
    <property type="entry name" value="HTH_ARSR_2"/>
    <property type="match status" value="1"/>
</dbReference>
<organism evidence="2 3">
    <name type="scientific">Sphingobium lignivorans</name>
    <dbReference type="NCBI Taxonomy" id="2735886"/>
    <lineage>
        <taxon>Bacteria</taxon>
        <taxon>Pseudomonadati</taxon>
        <taxon>Pseudomonadota</taxon>
        <taxon>Alphaproteobacteria</taxon>
        <taxon>Sphingomonadales</taxon>
        <taxon>Sphingomonadaceae</taxon>
        <taxon>Sphingobium</taxon>
    </lineage>
</organism>
<dbReference type="InterPro" id="IPR029063">
    <property type="entry name" value="SAM-dependent_MTases_sf"/>
</dbReference>
<dbReference type="InterPro" id="IPR036390">
    <property type="entry name" value="WH_DNA-bd_sf"/>
</dbReference>
<dbReference type="InterPro" id="IPR001845">
    <property type="entry name" value="HTH_ArsR_DNA-bd_dom"/>
</dbReference>
<dbReference type="Pfam" id="PF08241">
    <property type="entry name" value="Methyltransf_11"/>
    <property type="match status" value="1"/>
</dbReference>
<proteinExistence type="predicted"/>
<dbReference type="InterPro" id="IPR013216">
    <property type="entry name" value="Methyltransf_11"/>
</dbReference>
<dbReference type="NCBIfam" id="NF033788">
    <property type="entry name" value="HTH_metalloreg"/>
    <property type="match status" value="1"/>
</dbReference>
<dbReference type="InterPro" id="IPR011991">
    <property type="entry name" value="ArsR-like_HTH"/>
</dbReference>
<dbReference type="InterPro" id="IPR036388">
    <property type="entry name" value="WH-like_DNA-bd_sf"/>
</dbReference>
<reference evidence="2 3" key="1">
    <citation type="submission" date="2020-08" db="EMBL/GenBank/DDBJ databases">
        <title>Exploring microbial biodiversity for novel pathways involved in the catabolism of aromatic compounds derived from lignin.</title>
        <authorList>
            <person name="Elkins J."/>
        </authorList>
    </citation>
    <scope>NUCLEOTIDE SEQUENCE [LARGE SCALE GENOMIC DNA]</scope>
    <source>
        <strain evidence="2 3">B1D3A</strain>
    </source>
</reference>